<dbReference type="PANTHER" id="PTHR24198">
    <property type="entry name" value="ANKYRIN REPEAT AND PROTEIN KINASE DOMAIN-CONTAINING PROTEIN"/>
    <property type="match status" value="1"/>
</dbReference>
<name>A0A0G4EBX2_VITBC</name>
<sequence length="413" mass="45307">MKRGNSLCRSDEALCEGKEYEDFCAKYDAISEANETFKDAARRGDEEAVTQLMNTHGVDFVERELFLEAALQGHVGIMSVMYKSKPDVLLQTNKTGETAMHLAAYHGHLAAVDQLLEWDPKLIDARGADGWTPFMRAAEEGHVDVMEFLYAKGGVSVLTQQANPGTTALHKAVNWGKSAAVSQMLEWGGGALLDIKDNDGDTPWDYAEDKPEIRETMKKYKQPADDIFDAVKPAMRKPFVCSSTKEEMRSSIIRGNAKKTSSGGHPSFGLHSMVLGETAMHAAAEKGHLAAVNQLLEWDPKLIDARSNSGKTPFVGAAEKGHVDVMTAMIDKGGHKQDLLTQKDKDGWTALHYAASGGCSAAVSQLLEWGGGALLNIKDNDGDTPWDKAKNQPEIREIMKKYKPMCRSRCMIM</sequence>
<dbReference type="OMA" id="MIFMEAV"/>
<evidence type="ECO:0000313" key="4">
    <source>
        <dbReference type="EMBL" id="CEL93482.1"/>
    </source>
</evidence>
<accession>A0A0G4EBX2</accession>
<dbReference type="OrthoDB" id="194358at2759"/>
<dbReference type="EMBL" id="CDMY01000170">
    <property type="protein sequence ID" value="CEL93482.1"/>
    <property type="molecule type" value="Genomic_DNA"/>
</dbReference>
<dbReference type="Pfam" id="PF00023">
    <property type="entry name" value="Ank"/>
    <property type="match status" value="1"/>
</dbReference>
<dbReference type="Proteomes" id="UP000041254">
    <property type="component" value="Unassembled WGS sequence"/>
</dbReference>
<evidence type="ECO:0000256" key="2">
    <source>
        <dbReference type="ARBA" id="ARBA00023043"/>
    </source>
</evidence>
<proteinExistence type="predicted"/>
<feature type="repeat" description="ANK" evidence="3">
    <location>
        <begin position="129"/>
        <end position="153"/>
    </location>
</feature>
<dbReference type="SMART" id="SM00248">
    <property type="entry name" value="ANK"/>
    <property type="match status" value="7"/>
</dbReference>
<dbReference type="PANTHER" id="PTHR24198:SF165">
    <property type="entry name" value="ANKYRIN REPEAT-CONTAINING PROTEIN-RELATED"/>
    <property type="match status" value="1"/>
</dbReference>
<dbReference type="PROSITE" id="PS50297">
    <property type="entry name" value="ANK_REP_REGION"/>
    <property type="match status" value="2"/>
</dbReference>
<organism evidence="4 5">
    <name type="scientific">Vitrella brassicaformis (strain CCMP3155)</name>
    <dbReference type="NCBI Taxonomy" id="1169540"/>
    <lineage>
        <taxon>Eukaryota</taxon>
        <taxon>Sar</taxon>
        <taxon>Alveolata</taxon>
        <taxon>Colpodellida</taxon>
        <taxon>Vitrellaceae</taxon>
        <taxon>Vitrella</taxon>
    </lineage>
</organism>
<keyword evidence="2 3" id="KW-0040">ANK repeat</keyword>
<feature type="repeat" description="ANK" evidence="3">
    <location>
        <begin position="95"/>
        <end position="117"/>
    </location>
</feature>
<evidence type="ECO:0000256" key="1">
    <source>
        <dbReference type="ARBA" id="ARBA00022737"/>
    </source>
</evidence>
<dbReference type="PhylomeDB" id="A0A0G4EBX2"/>
<protein>
    <submittedName>
        <fullName evidence="4">Uncharacterized protein</fullName>
    </submittedName>
</protein>
<gene>
    <name evidence="4" type="ORF">Vbra_4817</name>
</gene>
<reference evidence="4 5" key="1">
    <citation type="submission" date="2014-11" db="EMBL/GenBank/DDBJ databases">
        <authorList>
            <person name="Zhu J."/>
            <person name="Qi W."/>
            <person name="Song R."/>
        </authorList>
    </citation>
    <scope>NUCLEOTIDE SEQUENCE [LARGE SCALE GENOMIC DNA]</scope>
</reference>
<dbReference type="VEuPathDB" id="CryptoDB:Vbra_4817"/>
<dbReference type="PROSITE" id="PS50088">
    <property type="entry name" value="ANK_REPEAT"/>
    <property type="match status" value="2"/>
</dbReference>
<dbReference type="Pfam" id="PF12796">
    <property type="entry name" value="Ank_2"/>
    <property type="match status" value="2"/>
</dbReference>
<dbReference type="Gene3D" id="1.25.40.20">
    <property type="entry name" value="Ankyrin repeat-containing domain"/>
    <property type="match status" value="2"/>
</dbReference>
<dbReference type="InterPro" id="IPR002110">
    <property type="entry name" value="Ankyrin_rpt"/>
</dbReference>
<dbReference type="AlphaFoldDB" id="A0A0G4EBX2"/>
<dbReference type="InParanoid" id="A0A0G4EBX2"/>
<keyword evidence="5" id="KW-1185">Reference proteome</keyword>
<evidence type="ECO:0000256" key="3">
    <source>
        <dbReference type="PROSITE-ProRule" id="PRU00023"/>
    </source>
</evidence>
<dbReference type="InterPro" id="IPR036770">
    <property type="entry name" value="Ankyrin_rpt-contain_sf"/>
</dbReference>
<evidence type="ECO:0000313" key="5">
    <source>
        <dbReference type="Proteomes" id="UP000041254"/>
    </source>
</evidence>
<dbReference type="SUPFAM" id="SSF48403">
    <property type="entry name" value="Ankyrin repeat"/>
    <property type="match status" value="2"/>
</dbReference>
<dbReference type="GO" id="GO:0005737">
    <property type="term" value="C:cytoplasm"/>
    <property type="evidence" value="ECO:0007669"/>
    <property type="project" value="TreeGrafter"/>
</dbReference>
<dbReference type="STRING" id="1169540.A0A0G4EBX2"/>
<keyword evidence="1" id="KW-0677">Repeat</keyword>